<evidence type="ECO:0008006" key="3">
    <source>
        <dbReference type="Google" id="ProtNLM"/>
    </source>
</evidence>
<evidence type="ECO:0000256" key="1">
    <source>
        <dbReference type="SAM" id="MobiDB-lite"/>
    </source>
</evidence>
<protein>
    <recommendedName>
        <fullName evidence="3">Capsid protein</fullName>
    </recommendedName>
</protein>
<proteinExistence type="predicted"/>
<feature type="compositionally biased region" description="Polar residues" evidence="1">
    <location>
        <begin position="1"/>
        <end position="10"/>
    </location>
</feature>
<feature type="compositionally biased region" description="Polar residues" evidence="1">
    <location>
        <begin position="94"/>
        <end position="105"/>
    </location>
</feature>
<sequence length="115" mass="13187">MQTEPFSTELLSPGRKRYRRDTEALLPSQEEQQKENLSFLPVKQLRPSPPWRSRTKAKARKRVSNKRRRRSPSSSSSSSRSSSSWESNSERCSKNYNGSNKTHISTLPFCQGGRA</sequence>
<dbReference type="EMBL" id="MH017570">
    <property type="protein sequence ID" value="AZK35900.1"/>
    <property type="molecule type" value="Genomic_DNA"/>
</dbReference>
<gene>
    <name evidence="2" type="primary">ORF3</name>
</gene>
<accession>A0A3S8RKE3</accession>
<feature type="region of interest" description="Disordered" evidence="1">
    <location>
        <begin position="1"/>
        <end position="115"/>
    </location>
</feature>
<name>A0A3S8RKE3_9VIRU</name>
<evidence type="ECO:0000313" key="2">
    <source>
        <dbReference type="EMBL" id="AZK35900.1"/>
    </source>
</evidence>
<organism evidence="2">
    <name type="scientific">Torque teno virus 1</name>
    <dbReference type="NCBI Taxonomy" id="687340"/>
    <lineage>
        <taxon>Viruses</taxon>
        <taxon>Monodnaviria</taxon>
        <taxon>Shotokuvirae</taxon>
        <taxon>Commensaviricota</taxon>
        <taxon>Cardeaviricetes</taxon>
        <taxon>Sanitavirales</taxon>
        <taxon>Anelloviridae</taxon>
        <taxon>Alphatorquevirus</taxon>
        <taxon>Alphatorquevirus homin1</taxon>
    </lineage>
</organism>
<reference evidence="2" key="1">
    <citation type="journal article" date="2019" name="Sci. Rep.">
        <title>Viral metagenomics revealed novel betatorquevirus species in pediatric inpatients with encephalitis/meningoencephalitis from Ghana.</title>
        <authorList>
            <person name="Eibach D."/>
            <person name="Hogan B."/>
            <person name="Sarpong N."/>
            <person name="Winter D."/>
            <person name="Struck N.S."/>
            <person name="Adu-Sarkodie Y."/>
            <person name="Owusu-Dabo E."/>
            <person name="Schmidt-Chanasit J."/>
            <person name="May J."/>
            <person name="Cadar D."/>
        </authorList>
    </citation>
    <scope>NUCLEOTIDE SEQUENCE</scope>
    <source>
        <strain evidence="2">BNI-700199-G4-CSF</strain>
    </source>
</reference>
<feature type="compositionally biased region" description="Low complexity" evidence="1">
    <location>
        <begin position="72"/>
        <end position="87"/>
    </location>
</feature>
<feature type="compositionally biased region" description="Basic residues" evidence="1">
    <location>
        <begin position="53"/>
        <end position="71"/>
    </location>
</feature>